<dbReference type="InterPro" id="IPR036396">
    <property type="entry name" value="Cyt_P450_sf"/>
</dbReference>
<dbReference type="CDD" id="cd11060">
    <property type="entry name" value="CYP57A1-like"/>
    <property type="match status" value="1"/>
</dbReference>
<dbReference type="Proteomes" id="UP001239445">
    <property type="component" value="Unassembled WGS sequence"/>
</dbReference>
<dbReference type="SUPFAM" id="SSF48264">
    <property type="entry name" value="Cytochrome P450"/>
    <property type="match status" value="1"/>
</dbReference>
<evidence type="ECO:0000313" key="5">
    <source>
        <dbReference type="EMBL" id="KAK1758886.1"/>
    </source>
</evidence>
<proteinExistence type="predicted"/>
<dbReference type="PANTHER" id="PTHR24305:SF168">
    <property type="entry name" value="P450, PUTATIVE (EUROFUNG)-RELATED"/>
    <property type="match status" value="1"/>
</dbReference>
<comment type="cofactor">
    <cofactor evidence="4">
        <name>heme</name>
        <dbReference type="ChEBI" id="CHEBI:30413"/>
    </cofactor>
</comment>
<evidence type="ECO:0000256" key="2">
    <source>
        <dbReference type="ARBA" id="ARBA00022723"/>
    </source>
</evidence>
<keyword evidence="1 4" id="KW-0349">Heme</keyword>
<keyword evidence="2 4" id="KW-0479">Metal-binding</keyword>
<sequence length="491" mass="55285">MATFLVLASLVATAITTRYFLSWYRLRHVPGPFLESLTSLIQLKRCLEGECHVYYNEIAEKYGPLVRIGPNEVMFSDPETLRRCSAVRSPYTRGEYYEAACVSPGKHHSFSIIDDAAHTALKKKVSPGYSGLDNGGFEPAVDDMVKALVDLIERKYISTDTEANPIEFAHRAQFFTLDTISDVAHSKPFGHLEKDEDVFQYIHYTSLTIPVFTSILVIPGLYKWIQRWPLNKLAPTSMDKYGIGMMMGFAEKLVDERMRPGAKQHRDIVQSFINHGLTRDEIIQETCIQILGGSDTTATAMRMTLLYLINTPPALRKLLAEIDEGIASGKISSPISNAEALALPYLQAVIREGLRVFPPAVGVVYKAVPKGGDTIHGYFLPEGTQVGQNLWGMQHSRKIFGADADSFRPERWLTADKDQLNNMIGTQELVFGYGKYLCLGKQMALMELNKIFVELLRRYEFSVVNPLKPMAIRNAALWVTDDFWLKITRRG</sequence>
<keyword evidence="6" id="KW-1185">Reference proteome</keyword>
<evidence type="ECO:0000256" key="3">
    <source>
        <dbReference type="ARBA" id="ARBA00023004"/>
    </source>
</evidence>
<organism evidence="5 6">
    <name type="scientific">Echria macrotheca</name>
    <dbReference type="NCBI Taxonomy" id="438768"/>
    <lineage>
        <taxon>Eukaryota</taxon>
        <taxon>Fungi</taxon>
        <taxon>Dikarya</taxon>
        <taxon>Ascomycota</taxon>
        <taxon>Pezizomycotina</taxon>
        <taxon>Sordariomycetes</taxon>
        <taxon>Sordariomycetidae</taxon>
        <taxon>Sordariales</taxon>
        <taxon>Schizotheciaceae</taxon>
        <taxon>Echria</taxon>
    </lineage>
</organism>
<dbReference type="InterPro" id="IPR002401">
    <property type="entry name" value="Cyt_P450_E_grp-I"/>
</dbReference>
<name>A0AAJ0BMY9_9PEZI</name>
<accession>A0AAJ0BMY9</accession>
<protein>
    <submittedName>
        <fullName evidence="5">Cytochrome p450</fullName>
    </submittedName>
</protein>
<dbReference type="Pfam" id="PF00067">
    <property type="entry name" value="p450"/>
    <property type="match status" value="1"/>
</dbReference>
<evidence type="ECO:0000313" key="6">
    <source>
        <dbReference type="Proteomes" id="UP001239445"/>
    </source>
</evidence>
<dbReference type="EMBL" id="MU839828">
    <property type="protein sequence ID" value="KAK1758886.1"/>
    <property type="molecule type" value="Genomic_DNA"/>
</dbReference>
<gene>
    <name evidence="5" type="ORF">QBC47DRAFT_336391</name>
</gene>
<feature type="binding site" description="axial binding residue" evidence="4">
    <location>
        <position position="438"/>
    </location>
    <ligand>
        <name>heme</name>
        <dbReference type="ChEBI" id="CHEBI:30413"/>
    </ligand>
    <ligandPart>
        <name>Fe</name>
        <dbReference type="ChEBI" id="CHEBI:18248"/>
    </ligandPart>
</feature>
<dbReference type="Gene3D" id="1.10.630.10">
    <property type="entry name" value="Cytochrome P450"/>
    <property type="match status" value="1"/>
</dbReference>
<evidence type="ECO:0000256" key="4">
    <source>
        <dbReference type="PIRSR" id="PIRSR602401-1"/>
    </source>
</evidence>
<dbReference type="PRINTS" id="PR00463">
    <property type="entry name" value="EP450I"/>
</dbReference>
<dbReference type="GO" id="GO:0005506">
    <property type="term" value="F:iron ion binding"/>
    <property type="evidence" value="ECO:0007669"/>
    <property type="project" value="InterPro"/>
</dbReference>
<dbReference type="InterPro" id="IPR050121">
    <property type="entry name" value="Cytochrome_P450_monoxygenase"/>
</dbReference>
<evidence type="ECO:0000256" key="1">
    <source>
        <dbReference type="ARBA" id="ARBA00022617"/>
    </source>
</evidence>
<dbReference type="PRINTS" id="PR00385">
    <property type="entry name" value="P450"/>
</dbReference>
<comment type="caution">
    <text evidence="5">The sequence shown here is derived from an EMBL/GenBank/DDBJ whole genome shotgun (WGS) entry which is preliminary data.</text>
</comment>
<dbReference type="GO" id="GO:0020037">
    <property type="term" value="F:heme binding"/>
    <property type="evidence" value="ECO:0007669"/>
    <property type="project" value="InterPro"/>
</dbReference>
<dbReference type="GO" id="GO:0004497">
    <property type="term" value="F:monooxygenase activity"/>
    <property type="evidence" value="ECO:0007669"/>
    <property type="project" value="InterPro"/>
</dbReference>
<reference evidence="5" key="1">
    <citation type="submission" date="2023-06" db="EMBL/GenBank/DDBJ databases">
        <title>Genome-scale phylogeny and comparative genomics of the fungal order Sordariales.</title>
        <authorList>
            <consortium name="Lawrence Berkeley National Laboratory"/>
            <person name="Hensen N."/>
            <person name="Bonometti L."/>
            <person name="Westerberg I."/>
            <person name="Brannstrom I.O."/>
            <person name="Guillou S."/>
            <person name="Cros-Aarteil S."/>
            <person name="Calhoun S."/>
            <person name="Haridas S."/>
            <person name="Kuo A."/>
            <person name="Mondo S."/>
            <person name="Pangilinan J."/>
            <person name="Riley R."/>
            <person name="Labutti K."/>
            <person name="Andreopoulos B."/>
            <person name="Lipzen A."/>
            <person name="Chen C."/>
            <person name="Yanf M."/>
            <person name="Daum C."/>
            <person name="Ng V."/>
            <person name="Clum A."/>
            <person name="Steindorff A."/>
            <person name="Ohm R."/>
            <person name="Martin F."/>
            <person name="Silar P."/>
            <person name="Natvig D."/>
            <person name="Lalanne C."/>
            <person name="Gautier V."/>
            <person name="Ament-Velasquez S.L."/>
            <person name="Kruys A."/>
            <person name="Hutchinson M.I."/>
            <person name="Powell A.J."/>
            <person name="Barry K."/>
            <person name="Miller A.N."/>
            <person name="Grigoriev I.V."/>
            <person name="Debuchy R."/>
            <person name="Gladieux P."/>
            <person name="Thoren M.H."/>
            <person name="Johannesson H."/>
        </authorList>
    </citation>
    <scope>NUCLEOTIDE SEQUENCE</scope>
    <source>
        <strain evidence="5">PSN4</strain>
    </source>
</reference>
<dbReference type="PANTHER" id="PTHR24305">
    <property type="entry name" value="CYTOCHROME P450"/>
    <property type="match status" value="1"/>
</dbReference>
<dbReference type="InterPro" id="IPR001128">
    <property type="entry name" value="Cyt_P450"/>
</dbReference>
<dbReference type="GO" id="GO:0016705">
    <property type="term" value="F:oxidoreductase activity, acting on paired donors, with incorporation or reduction of molecular oxygen"/>
    <property type="evidence" value="ECO:0007669"/>
    <property type="project" value="InterPro"/>
</dbReference>
<keyword evidence="3 4" id="KW-0408">Iron</keyword>
<dbReference type="AlphaFoldDB" id="A0AAJ0BMY9"/>